<evidence type="ECO:0000313" key="9">
    <source>
        <dbReference type="EMBL" id="KAF0299521.1"/>
    </source>
</evidence>
<dbReference type="OrthoDB" id="534666at2759"/>
<dbReference type="Pfam" id="PF01432">
    <property type="entry name" value="Peptidase_M3"/>
    <property type="match status" value="1"/>
</dbReference>
<keyword evidence="4 7" id="KW-0378">Hydrolase</keyword>
<dbReference type="PANTHER" id="PTHR11804:SF84">
    <property type="entry name" value="SACCHAROLYSIN"/>
    <property type="match status" value="1"/>
</dbReference>
<sequence length="594" mass="67991">MAGSNLPEFCLDYRKYTVEMISEPTAAIIKKVRKQMDEVASVPDDQLTYESVIGRLADIETELDTFTSCQARLPAAAATDKAVRDAASEAEKQLEKFSIELSMRKDIFDKLVAYRDQTDLGSLHPQTKRYVEKRIQRGKRNGLHLDRATRDKLQDLRTRISELTIEYMKNCNEDDTWVPFTDAELAGVPDTFLQSLEKTDDGRRKVTVLAPHFIVLKKCSVAETRRKLTHARAAKCMKSNTPLIEEFVQYFHQLANVLGYPTNAHYKTEIKMSKTPETVSAFLSDLKEKLQPLWAEERRLFLQYKEEECAAAGVPFDGQIHVWDVSYYSAMAEERKYAVNHEALRDYFPVDRVTRGMFQIYERLLGLRFSEQPGAEVWHEDVKLYRVQEADSGQLTGYFYLDLYPRDGKYDHFCVDSLRTGRQRGDHYELPVCVMLANFPKPTADKPALFSHEEVETFFHEFGHAMHCICSRARYTMFAGTSVEGDFVEAPSQMLENWVWEPEPLALMSGHYKDGSPLPADLLETLVRSRQANSGIFNLRQVALSMFDQIIFSQPQSDTAEIFRQVYKDVTGIDTMPDTNFAASFGHMAGGYDA</sequence>
<dbReference type="Gene3D" id="3.40.390.10">
    <property type="entry name" value="Collagenase (Catalytic Domain)"/>
    <property type="match status" value="1"/>
</dbReference>
<keyword evidence="3 7" id="KW-0479">Metal-binding</keyword>
<evidence type="ECO:0000256" key="2">
    <source>
        <dbReference type="ARBA" id="ARBA00022670"/>
    </source>
</evidence>
<evidence type="ECO:0000256" key="4">
    <source>
        <dbReference type="ARBA" id="ARBA00022801"/>
    </source>
</evidence>
<dbReference type="InterPro" id="IPR001567">
    <property type="entry name" value="Pept_M3A_M3B_dom"/>
</dbReference>
<evidence type="ECO:0000256" key="6">
    <source>
        <dbReference type="ARBA" id="ARBA00023049"/>
    </source>
</evidence>
<comment type="cofactor">
    <cofactor evidence="7">
        <name>Zn(2+)</name>
        <dbReference type="ChEBI" id="CHEBI:29105"/>
    </cofactor>
    <text evidence="7">Binds 1 zinc ion.</text>
</comment>
<dbReference type="AlphaFoldDB" id="A0A6A4WC74"/>
<protein>
    <submittedName>
        <fullName evidence="9">Thimet oligopeptidase</fullName>
    </submittedName>
</protein>
<keyword evidence="10" id="KW-1185">Reference proteome</keyword>
<evidence type="ECO:0000256" key="1">
    <source>
        <dbReference type="ARBA" id="ARBA00006040"/>
    </source>
</evidence>
<dbReference type="GO" id="GO:0006508">
    <property type="term" value="P:proteolysis"/>
    <property type="evidence" value="ECO:0007669"/>
    <property type="project" value="UniProtKB-KW"/>
</dbReference>
<reference evidence="9 10" key="1">
    <citation type="submission" date="2019-07" db="EMBL/GenBank/DDBJ databases">
        <title>Draft genome assembly of a fouling barnacle, Amphibalanus amphitrite (Darwin, 1854): The first reference genome for Thecostraca.</title>
        <authorList>
            <person name="Kim W."/>
        </authorList>
    </citation>
    <scope>NUCLEOTIDE SEQUENCE [LARGE SCALE GENOMIC DNA]</scope>
    <source>
        <strain evidence="9">SNU_AA5</strain>
        <tissue evidence="9">Soma without cirri and trophi</tissue>
    </source>
</reference>
<evidence type="ECO:0000256" key="3">
    <source>
        <dbReference type="ARBA" id="ARBA00022723"/>
    </source>
</evidence>
<name>A0A6A4WC74_AMPAM</name>
<dbReference type="FunFam" id="3.40.390.10:FF:000006">
    <property type="entry name" value="Thimet oligopeptidase 1"/>
    <property type="match status" value="1"/>
</dbReference>
<dbReference type="Proteomes" id="UP000440578">
    <property type="component" value="Unassembled WGS sequence"/>
</dbReference>
<dbReference type="InterPro" id="IPR024079">
    <property type="entry name" value="MetalloPept_cat_dom_sf"/>
</dbReference>
<dbReference type="GO" id="GO:0005758">
    <property type="term" value="C:mitochondrial intermembrane space"/>
    <property type="evidence" value="ECO:0007669"/>
    <property type="project" value="TreeGrafter"/>
</dbReference>
<dbReference type="PANTHER" id="PTHR11804">
    <property type="entry name" value="PROTEASE M3 THIMET OLIGOPEPTIDASE-RELATED"/>
    <property type="match status" value="1"/>
</dbReference>
<comment type="caution">
    <text evidence="9">The sequence shown here is derived from an EMBL/GenBank/DDBJ whole genome shotgun (WGS) entry which is preliminary data.</text>
</comment>
<gene>
    <name evidence="9" type="primary">Nln</name>
    <name evidence="9" type="ORF">FJT64_003490</name>
</gene>
<keyword evidence="2 7" id="KW-0645">Protease</keyword>
<feature type="domain" description="Peptidase M3A/M3B catalytic" evidence="8">
    <location>
        <begin position="215"/>
        <end position="594"/>
    </location>
</feature>
<proteinExistence type="inferred from homology"/>
<organism evidence="9 10">
    <name type="scientific">Amphibalanus amphitrite</name>
    <name type="common">Striped barnacle</name>
    <name type="synonym">Balanus amphitrite</name>
    <dbReference type="NCBI Taxonomy" id="1232801"/>
    <lineage>
        <taxon>Eukaryota</taxon>
        <taxon>Metazoa</taxon>
        <taxon>Ecdysozoa</taxon>
        <taxon>Arthropoda</taxon>
        <taxon>Crustacea</taxon>
        <taxon>Multicrustacea</taxon>
        <taxon>Cirripedia</taxon>
        <taxon>Thoracica</taxon>
        <taxon>Thoracicalcarea</taxon>
        <taxon>Balanomorpha</taxon>
        <taxon>Balanoidea</taxon>
        <taxon>Balanidae</taxon>
        <taxon>Amphibalaninae</taxon>
        <taxon>Amphibalanus</taxon>
    </lineage>
</organism>
<dbReference type="Gene3D" id="1.20.1050.40">
    <property type="entry name" value="Endopeptidase. Chain P, domain 1"/>
    <property type="match status" value="1"/>
</dbReference>
<evidence type="ECO:0000313" key="10">
    <source>
        <dbReference type="Proteomes" id="UP000440578"/>
    </source>
</evidence>
<dbReference type="Gene3D" id="1.10.1370.10">
    <property type="entry name" value="Neurolysin, domain 3"/>
    <property type="match status" value="1"/>
</dbReference>
<dbReference type="InterPro" id="IPR024077">
    <property type="entry name" value="Neurolysin/TOP_dom2"/>
</dbReference>
<accession>A0A6A4WC74</accession>
<dbReference type="InterPro" id="IPR045090">
    <property type="entry name" value="Pept_M3A_M3B"/>
</dbReference>
<dbReference type="GO" id="GO:0004222">
    <property type="term" value="F:metalloendopeptidase activity"/>
    <property type="evidence" value="ECO:0007669"/>
    <property type="project" value="InterPro"/>
</dbReference>
<keyword evidence="5 7" id="KW-0862">Zinc</keyword>
<dbReference type="SUPFAM" id="SSF55486">
    <property type="entry name" value="Metalloproteases ('zincins'), catalytic domain"/>
    <property type="match status" value="1"/>
</dbReference>
<evidence type="ECO:0000256" key="7">
    <source>
        <dbReference type="RuleBase" id="RU003435"/>
    </source>
</evidence>
<evidence type="ECO:0000259" key="8">
    <source>
        <dbReference type="Pfam" id="PF01432"/>
    </source>
</evidence>
<dbReference type="EMBL" id="VIIS01001359">
    <property type="protein sequence ID" value="KAF0299521.1"/>
    <property type="molecule type" value="Genomic_DNA"/>
</dbReference>
<dbReference type="GO" id="GO:0006518">
    <property type="term" value="P:peptide metabolic process"/>
    <property type="evidence" value="ECO:0007669"/>
    <property type="project" value="TreeGrafter"/>
</dbReference>
<keyword evidence="6 7" id="KW-0482">Metalloprotease</keyword>
<dbReference type="CDD" id="cd06455">
    <property type="entry name" value="M3A_TOP"/>
    <property type="match status" value="1"/>
</dbReference>
<dbReference type="InterPro" id="IPR024080">
    <property type="entry name" value="Neurolysin/TOP_N"/>
</dbReference>
<dbReference type="GO" id="GO:0046872">
    <property type="term" value="F:metal ion binding"/>
    <property type="evidence" value="ECO:0007669"/>
    <property type="project" value="UniProtKB-UniRule"/>
</dbReference>
<evidence type="ECO:0000256" key="5">
    <source>
        <dbReference type="ARBA" id="ARBA00022833"/>
    </source>
</evidence>
<comment type="similarity">
    <text evidence="1 7">Belongs to the peptidase M3 family.</text>
</comment>